<name>A0ABQ6R235_9BACT</name>
<proteinExistence type="predicted"/>
<feature type="domain" description="Knr4/Smi1-like" evidence="1">
    <location>
        <begin position="26"/>
        <end position="133"/>
    </location>
</feature>
<evidence type="ECO:0000313" key="2">
    <source>
        <dbReference type="EMBL" id="GMU10147.1"/>
    </source>
</evidence>
<dbReference type="SMART" id="SM00860">
    <property type="entry name" value="SMI1_KNR4"/>
    <property type="match status" value="1"/>
</dbReference>
<dbReference type="InterPro" id="IPR018958">
    <property type="entry name" value="Knr4/Smi1-like_dom"/>
</dbReference>
<evidence type="ECO:0000313" key="3">
    <source>
        <dbReference type="Proteomes" id="UP001342631"/>
    </source>
</evidence>
<keyword evidence="3" id="KW-1185">Reference proteome</keyword>
<gene>
    <name evidence="2" type="ORF">ASNO1_64010</name>
</gene>
<reference evidence="2 3" key="1">
    <citation type="journal article" date="2024" name="Arch. Microbiol.">
        <title>Corallococcus caeni sp. nov., a novel myxobacterium isolated from activated sludge.</title>
        <authorList>
            <person name="Tomita S."/>
            <person name="Nakai R."/>
            <person name="Kuroda K."/>
            <person name="Kurashita H."/>
            <person name="Hatamoto M."/>
            <person name="Yamaguchi T."/>
            <person name="Narihiro T."/>
        </authorList>
    </citation>
    <scope>NUCLEOTIDE SEQUENCE [LARGE SCALE GENOMIC DNA]</scope>
    <source>
        <strain evidence="2 3">NO1</strain>
    </source>
</reference>
<accession>A0ABQ6R235</accession>
<comment type="caution">
    <text evidence="2">The sequence shown here is derived from an EMBL/GenBank/DDBJ whole genome shotgun (WGS) entry which is preliminary data.</text>
</comment>
<dbReference type="EMBL" id="BTTX01000007">
    <property type="protein sequence ID" value="GMU10147.1"/>
    <property type="molecule type" value="Genomic_DNA"/>
</dbReference>
<dbReference type="RefSeq" id="WP_338281195.1">
    <property type="nucleotide sequence ID" value="NZ_BTTX01000007.1"/>
</dbReference>
<protein>
    <recommendedName>
        <fullName evidence="1">Knr4/Smi1-like domain-containing protein</fullName>
    </recommendedName>
</protein>
<dbReference type="InterPro" id="IPR037883">
    <property type="entry name" value="Knr4/Smi1-like_sf"/>
</dbReference>
<dbReference type="Proteomes" id="UP001342631">
    <property type="component" value="Unassembled WGS sequence"/>
</dbReference>
<organism evidence="2 3">
    <name type="scientific">Corallococcus caeni</name>
    <dbReference type="NCBI Taxonomy" id="3082388"/>
    <lineage>
        <taxon>Bacteria</taxon>
        <taxon>Pseudomonadati</taxon>
        <taxon>Myxococcota</taxon>
        <taxon>Myxococcia</taxon>
        <taxon>Myxococcales</taxon>
        <taxon>Cystobacterineae</taxon>
        <taxon>Myxococcaceae</taxon>
        <taxon>Corallococcus</taxon>
    </lineage>
</organism>
<sequence length="155" mass="17190">MRIEEFRPALEKAASRTGMEVRFGPGATQEDLDACERRLGVTFPANVRRFYEAHDGLRVEAPSLVIRPLEELVLAPGGRVSFADFDFQHTVAFAVDAVNAAGEWDLVNAETGFQVTLTMASFWSNKVFAWVIRQRRVWAEEAHVIGEGLKNGAGP</sequence>
<dbReference type="SUPFAM" id="SSF160631">
    <property type="entry name" value="SMI1/KNR4-like"/>
    <property type="match status" value="1"/>
</dbReference>
<evidence type="ECO:0000259" key="1">
    <source>
        <dbReference type="SMART" id="SM00860"/>
    </source>
</evidence>
<dbReference type="Pfam" id="PF09346">
    <property type="entry name" value="SMI1_KNR4"/>
    <property type="match status" value="1"/>
</dbReference>